<gene>
    <name evidence="1" type="ORF">NCTC13032_00694</name>
</gene>
<accession>A0A4U9HLI1</accession>
<dbReference type="AlphaFoldDB" id="A0A4U9HLI1"/>
<dbReference type="EMBL" id="LR590464">
    <property type="protein sequence ID" value="VTP63109.1"/>
    <property type="molecule type" value="Genomic_DNA"/>
</dbReference>
<protein>
    <submittedName>
        <fullName evidence="1">Uncharacterized protein</fullName>
    </submittedName>
</protein>
<reference evidence="1 2" key="1">
    <citation type="submission" date="2019-05" db="EMBL/GenBank/DDBJ databases">
        <authorList>
            <consortium name="Pathogen Informatics"/>
        </authorList>
    </citation>
    <scope>NUCLEOTIDE SEQUENCE [LARGE SCALE GENOMIC DNA]</scope>
    <source>
        <strain evidence="1 2">NCTC13032</strain>
    </source>
</reference>
<proteinExistence type="predicted"/>
<sequence>MNIPALVRLHHVTRQQVLTGIVFGDDTGQQITLGGDHFAVFIGVFVEQRRVGLFDQAADLLVQATAFFTLDIPVVTVFNVGASQLFIRTRHQLVFHRGLDLVDIHLAAVFHLITDDVCDGGAVICVIDSRCFSCTQNRFLNAL</sequence>
<name>A0A4U9HLI1_9ENTR</name>
<evidence type="ECO:0000313" key="2">
    <source>
        <dbReference type="Proteomes" id="UP000310719"/>
    </source>
</evidence>
<evidence type="ECO:0000313" key="1">
    <source>
        <dbReference type="EMBL" id="VTP63109.1"/>
    </source>
</evidence>
<dbReference type="Proteomes" id="UP000310719">
    <property type="component" value="Chromosome"/>
</dbReference>
<organism evidence="1 2">
    <name type="scientific">Leclercia adecarboxylata</name>
    <dbReference type="NCBI Taxonomy" id="83655"/>
    <lineage>
        <taxon>Bacteria</taxon>
        <taxon>Pseudomonadati</taxon>
        <taxon>Pseudomonadota</taxon>
        <taxon>Gammaproteobacteria</taxon>
        <taxon>Enterobacterales</taxon>
        <taxon>Enterobacteriaceae</taxon>
        <taxon>Leclercia</taxon>
    </lineage>
</organism>